<feature type="domain" description="GEVED" evidence="1">
    <location>
        <begin position="934"/>
        <end position="1030"/>
    </location>
</feature>
<feature type="domain" description="GEVED" evidence="1">
    <location>
        <begin position="742"/>
        <end position="836"/>
    </location>
</feature>
<dbReference type="EMBL" id="JANZQH010000001">
    <property type="protein sequence ID" value="MCT2406260.1"/>
    <property type="molecule type" value="Genomic_DNA"/>
</dbReference>
<feature type="domain" description="GEVED" evidence="1">
    <location>
        <begin position="549"/>
        <end position="645"/>
    </location>
</feature>
<reference evidence="2" key="1">
    <citation type="submission" date="2022-08" db="EMBL/GenBank/DDBJ databases">
        <title>Chryseobacterium antibioticum,isolated from the rhizosphere soil of Pyrola in Tibet.</title>
        <authorList>
            <person name="Kan Y."/>
        </authorList>
    </citation>
    <scope>NUCLEOTIDE SEQUENCE</scope>
    <source>
        <strain evidence="2">Pc2-12</strain>
    </source>
</reference>
<organism evidence="2 3">
    <name type="scientific">Chryseobacterium pyrolae</name>
    <dbReference type="NCBI Taxonomy" id="2987481"/>
    <lineage>
        <taxon>Bacteria</taxon>
        <taxon>Pseudomonadati</taxon>
        <taxon>Bacteroidota</taxon>
        <taxon>Flavobacteriia</taxon>
        <taxon>Flavobacteriales</taxon>
        <taxon>Weeksellaceae</taxon>
        <taxon>Chryseobacterium group</taxon>
        <taxon>Chryseobacterium</taxon>
    </lineage>
</organism>
<dbReference type="RefSeq" id="WP_259826916.1">
    <property type="nucleotide sequence ID" value="NZ_JANZQH010000001.1"/>
</dbReference>
<proteinExistence type="predicted"/>
<protein>
    <submittedName>
        <fullName evidence="2">IgGFc-binding protein</fullName>
    </submittedName>
</protein>
<dbReference type="PROSITE" id="PS00018">
    <property type="entry name" value="EF_HAND_1"/>
    <property type="match status" value="1"/>
</dbReference>
<accession>A0ABT2IC99</accession>
<dbReference type="Pfam" id="PF20009">
    <property type="entry name" value="GEVED"/>
    <property type="match status" value="4"/>
</dbReference>
<sequence>MKLIINILKKHNLRVVWSIYAVLLTCSQCYKAQTLLTDSFNYAPGTLLTGSNWNALAGTGTNNITVSNGNLAYSGSIGNGMGNKVSLANNGQDVYRTFTSTSAPIYSSLVVNVSAANVAGDFFYSIGTSGAPATTVGAKLFVKSNGSGFSFGVLRGTGGVPVYETTVRPFNTNVMVVLKYDVVAGATNDDVKLYVNPGLSAEPVTADAEYTAAVGTDVGAFSAIALLQGTAVTAPTLQVDGINVGTTWASVTSPVYDYGDVPTTYDFTKDGVYAPAGHSLLAGFALGSTIPDLELSPLSVTVGANNNGTNGDGTDEDAVNTASNQMRKGIVYSLSVPVINNAVSTKYLYGWIDFNNDGRFQVGEAAPVVAFSAAGNSTQTLTWIAAQTATIATGPSNLYVRLRISDQLLADFTTAASGGALIDERSIGNGAVSTANAADAPTVPDGEVEDYQIAVVDTYEYGDLPVSYEQPGGTFLPARQLLSSSLKIGATTDIESVAQNVSPGANNNGTNGDGLDEDGIDPATVSITPSTLFTLPVNVTNISGAASTLYGWLDINKNGVLETGEVATAAVGTGTNGTPVNLSWTAAQTANISGTEVYLRLRLTGTALADNAATAAYDERAFADGLNTGIYGTTPGIGEIEDYRISVNPGYDFGDVPVSYDQPTGILIPARQIPSATLRIGNTTPDIEYNVQSVATDTDNNGTNGDGLDEEGINPSVHPVTPTAIFTLPVSITNTSGAARTLYGWLDVNNNGIFEVTEVATVLVPNNAVSVNLIWTAATTGQLASSQVYLRLRLTNAGLSDNGATTGYDERAFADGINPGVYGTAPGIGEIEDYRLAVNAVFDFGDAPESFEINNSIDVVPARHIPASTLYLGSIYDTESSNNAVTAGANNSGINGDGADENGISGTLPQLNSTTTSYSVNVNVYKTIAGTATLHGWIDMDGDGRFSESEYTSVAVTGTTGVQTAVLTWSAPFYFDTGAATSYMRLRFTTAVLTDNAATALVDERSIGDGLSTGVYGTTYANGEIEDYPVPLTTPVIIDPNLDSDGDGVRDTLDLDDDNDGILDSAEGPVSLNDSAFKLYNTPNFQGTTAYQWNLYITGTAGTTVTYTPYGGAATPAVIPASGILVISLLPTQVPNWPLNNVTSGKYVQVSSSSPVSILQEIQGAPAADDATVVYPPSVWGTKYTVNSYPNASFTNGIQIFSASDNNLVVVKNKAGATVASFTLNNGQNYVYDNGAPDSTGFTVTSTKSVGVMSYTRCATATSGACDNLVEYLLPDRLLGTKFLTRSASNTGRMIITATQSGTAVKVDGTVVTVLSNPGDTYAYTQNTNTSQIIETSAPVQFTKIVPYNYDPSVTTIQDVTKATLGPAIMSIPTTMTTSNRLTIFVKTGNTGKMLYNGSPISGWAPFSYDSTYSYVTLTNANGITAGSLVSISSTTGDVPFMTDWYGIGNEVTAATPLSIGGVSVVSGTNSANSYKDTDGDGIPDYLDLDSDNDGCLDALEGDENVAANQLVNAGGTLTVGTGSTASNKNLCASSICVDAQGVPTVVNSGGAADVNGNQGQGIGNSENSLLQDAACLLTPFCYKPGIISGTSLDSKAGITSLNRAGATDPDNWPMIRKGAWMVLESKTKGFVVNRLPFNGTGNPVGIPVADFVEGMMVYDTTNNCLKMYTSTDGGSTFSWQCLNTQTCPD</sequence>
<feature type="domain" description="GEVED" evidence="1">
    <location>
        <begin position="347"/>
        <end position="453"/>
    </location>
</feature>
<dbReference type="InterPro" id="IPR028974">
    <property type="entry name" value="TSP_type-3_rpt"/>
</dbReference>
<dbReference type="SUPFAM" id="SSF103647">
    <property type="entry name" value="TSP type-3 repeat"/>
    <property type="match status" value="1"/>
</dbReference>
<dbReference type="InterPro" id="IPR018247">
    <property type="entry name" value="EF_Hand_1_Ca_BS"/>
</dbReference>
<name>A0ABT2IC99_9FLAO</name>
<dbReference type="InterPro" id="IPR045474">
    <property type="entry name" value="GEVED"/>
</dbReference>
<keyword evidence="3" id="KW-1185">Reference proteome</keyword>
<evidence type="ECO:0000313" key="3">
    <source>
        <dbReference type="Proteomes" id="UP001142057"/>
    </source>
</evidence>
<evidence type="ECO:0000313" key="2">
    <source>
        <dbReference type="EMBL" id="MCT2406260.1"/>
    </source>
</evidence>
<evidence type="ECO:0000259" key="1">
    <source>
        <dbReference type="Pfam" id="PF20009"/>
    </source>
</evidence>
<comment type="caution">
    <text evidence="2">The sequence shown here is derived from an EMBL/GenBank/DDBJ whole genome shotgun (WGS) entry which is preliminary data.</text>
</comment>
<gene>
    <name evidence="2" type="ORF">NZD88_01665</name>
</gene>
<dbReference type="Proteomes" id="UP001142057">
    <property type="component" value="Unassembled WGS sequence"/>
</dbReference>